<dbReference type="SMART" id="SM00047">
    <property type="entry name" value="LYZ2"/>
    <property type="match status" value="1"/>
</dbReference>
<dbReference type="InterPro" id="IPR002901">
    <property type="entry name" value="MGlyc_endo_b_GlcNAc-like_dom"/>
</dbReference>
<sequence length="782" mass="86790">MRKFHLSKAIIVSCFLALVLSLITIPMNNNTAHASTVHEGIALKDPTNIYTTTSRSNVLKSYKKGSILLYMPHSSNWYKAVVFVNGKRHTGYINKSDVETSVKDQEVIKGVGMQDPTAIYSEAATNSRKLKTYDQGSILYYKTYTSSWYEAIVYVNGKRHSGYIHKSHVENIIDDQKALKGIGLKSPTAVYSKASTSSSKLKSYGQGSVLYFKTFTNSWYEALIYINGNATTGYIHKSHVEEIVKDQEGLKGIGLKRPTAIYSKASTSSSKLKSYSQGSVLYYKTFTNNWYEALVYINGSPTTGYIHTNHVEGIYDTQEALKGRATAKPTKMYAKASRNSRVVKSYSEGSLLYFDTFSPNWHQGFVFVNGKRKTVYIHRKDVTTGDVYKDTNYDTSYRDVVDTQMSRAPQVWSSGGWVDASREQVAYYVNSSNFHKGDNSFFQFLNLSEPAGVNAKEINENILKNKGTLSGEAQAFISAANTHNINEIYLMAHALHETGNGSSDLAAGVPVDDNGNVVDKNKATNTVYNMYGIKAFDSCPIDCGAKHAFEQGWFTPEKAIIGGAAFIGNNYINAGQNTLYKMRWDPDSPGKHQYATDVAWAFNQTSNISNLYNSIDNYVLIFDIPVYEGQPDSSGDPNAYATADVTKYPSGVYGITDSGNDPLNFRDGPNGNDKGNIPDGTKLDVIGYNGSWLNVNYNNENGWVHGDYVNLLNLVKVTATNLNVRETPGGNSLGKVSNIFMRAVIDNNNNYVTNNEWYQVYYNGQKAWVSDGSDGSFIQEIK</sequence>
<dbReference type="Pfam" id="PF01832">
    <property type="entry name" value="Glucosaminidase"/>
    <property type="match status" value="1"/>
</dbReference>
<keyword evidence="3" id="KW-1185">Reference proteome</keyword>
<dbReference type="Pfam" id="PF08239">
    <property type="entry name" value="SH3_3"/>
    <property type="match status" value="1"/>
</dbReference>
<comment type="caution">
    <text evidence="2">The sequence shown here is derived from an EMBL/GenBank/DDBJ whole genome shotgun (WGS) entry which is preliminary data.</text>
</comment>
<protein>
    <submittedName>
        <fullName evidence="2">Beta-N-acetylglucosaminidase</fullName>
    </submittedName>
</protein>
<dbReference type="PANTHER" id="PTHR34408:SF1">
    <property type="entry name" value="GLYCOSYL HYDROLASE FAMILY 19 DOMAIN-CONTAINING PROTEIN HI_1415"/>
    <property type="match status" value="1"/>
</dbReference>
<dbReference type="Gene3D" id="2.30.30.40">
    <property type="entry name" value="SH3 Domains"/>
    <property type="match status" value="6"/>
</dbReference>
<reference evidence="2 3" key="1">
    <citation type="submission" date="2016-10" db="EMBL/GenBank/DDBJ databases">
        <authorList>
            <person name="Varghese N."/>
            <person name="Submissions S."/>
        </authorList>
    </citation>
    <scope>NUCLEOTIDE SEQUENCE [LARGE SCALE GENOMIC DNA]</scope>
    <source>
        <strain evidence="2 3">CGMCC 1.7734</strain>
    </source>
</reference>
<evidence type="ECO:0000313" key="3">
    <source>
        <dbReference type="Proteomes" id="UP000198733"/>
    </source>
</evidence>
<dbReference type="InterPro" id="IPR052354">
    <property type="entry name" value="Cell_Wall_Dynamics_Protein"/>
</dbReference>
<dbReference type="RefSeq" id="WP_092502356.1">
    <property type="nucleotide sequence ID" value="NZ_FOEH01000001.1"/>
</dbReference>
<name>A0A1H9AFB3_9BACI</name>
<dbReference type="Proteomes" id="UP000198733">
    <property type="component" value="Unassembled WGS sequence"/>
</dbReference>
<dbReference type="EMBL" id="FOEH01000001">
    <property type="protein sequence ID" value="SEP75211.1"/>
    <property type="molecule type" value="Genomic_DNA"/>
</dbReference>
<evidence type="ECO:0000259" key="1">
    <source>
        <dbReference type="SMART" id="SM00047"/>
    </source>
</evidence>
<feature type="domain" description="Mannosyl-glycoprotein endo-beta-N-acetylglucosamidase-like" evidence="1">
    <location>
        <begin position="461"/>
        <end position="623"/>
    </location>
</feature>
<proteinExistence type="predicted"/>
<dbReference type="PANTHER" id="PTHR34408">
    <property type="entry name" value="FAMILY PROTEIN, PUTATIVE-RELATED"/>
    <property type="match status" value="1"/>
</dbReference>
<gene>
    <name evidence="2" type="ORF">SAMN05216232_0778</name>
</gene>
<organism evidence="2 3">
    <name type="scientific">Virgibacillus subterraneus</name>
    <dbReference type="NCBI Taxonomy" id="621109"/>
    <lineage>
        <taxon>Bacteria</taxon>
        <taxon>Bacillati</taxon>
        <taxon>Bacillota</taxon>
        <taxon>Bacilli</taxon>
        <taxon>Bacillales</taxon>
        <taxon>Bacillaceae</taxon>
        <taxon>Virgibacillus</taxon>
    </lineage>
</organism>
<accession>A0A1H9AFB3</accession>
<dbReference type="InterPro" id="IPR003646">
    <property type="entry name" value="SH3-like_bac-type"/>
</dbReference>
<evidence type="ECO:0000313" key="2">
    <source>
        <dbReference type="EMBL" id="SEP75211.1"/>
    </source>
</evidence>